<keyword evidence="1" id="KW-1185">Reference proteome</keyword>
<sequence>HIQPFQFHRQNFRGKQAPDFIYHPVSLTNINN</sequence>
<proteinExistence type="predicted"/>
<evidence type="ECO:0000313" key="2">
    <source>
        <dbReference type="WBParaSite" id="ALUE_0002147701-mRNA-1"/>
    </source>
</evidence>
<evidence type="ECO:0000313" key="1">
    <source>
        <dbReference type="Proteomes" id="UP000036681"/>
    </source>
</evidence>
<reference evidence="2" key="1">
    <citation type="submission" date="2017-02" db="UniProtKB">
        <authorList>
            <consortium name="WormBaseParasite"/>
        </authorList>
    </citation>
    <scope>IDENTIFICATION</scope>
</reference>
<dbReference type="Proteomes" id="UP000036681">
    <property type="component" value="Unplaced"/>
</dbReference>
<organism evidence="1 2">
    <name type="scientific">Ascaris lumbricoides</name>
    <name type="common">Giant roundworm</name>
    <dbReference type="NCBI Taxonomy" id="6252"/>
    <lineage>
        <taxon>Eukaryota</taxon>
        <taxon>Metazoa</taxon>
        <taxon>Ecdysozoa</taxon>
        <taxon>Nematoda</taxon>
        <taxon>Chromadorea</taxon>
        <taxon>Rhabditida</taxon>
        <taxon>Spirurina</taxon>
        <taxon>Ascaridomorpha</taxon>
        <taxon>Ascaridoidea</taxon>
        <taxon>Ascarididae</taxon>
        <taxon>Ascaris</taxon>
    </lineage>
</organism>
<dbReference type="AlphaFoldDB" id="A0A0M3IRU9"/>
<protein>
    <submittedName>
        <fullName evidence="2">Capsid protein</fullName>
    </submittedName>
</protein>
<accession>A0A0M3IRU9</accession>
<name>A0A0M3IRU9_ASCLU</name>
<dbReference type="WBParaSite" id="ALUE_0002147701-mRNA-1">
    <property type="protein sequence ID" value="ALUE_0002147701-mRNA-1"/>
    <property type="gene ID" value="ALUE_0002147701"/>
</dbReference>